<reference evidence="1 2" key="1">
    <citation type="submission" date="2012-12" db="EMBL/GenBank/DDBJ databases">
        <title>Novel taxa of Listeriaceae from agricultural environments in the United States.</title>
        <authorList>
            <person name="den Bakker H.C."/>
            <person name="Allred A."/>
            <person name="Warchocki S."/>
            <person name="Wright E.M."/>
            <person name="Burrell A."/>
            <person name="Nightingale K.K."/>
            <person name="Kephart D."/>
            <person name="Wiedmann M."/>
        </authorList>
    </citation>
    <scope>NUCLEOTIDE SEQUENCE [LARGE SCALE GENOMIC DNA]</scope>
    <source>
        <strain evidence="1 2">FSL F6-1183</strain>
    </source>
</reference>
<dbReference type="Pfam" id="PF08282">
    <property type="entry name" value="Hydrolase_3"/>
    <property type="match status" value="1"/>
</dbReference>
<proteinExistence type="predicted"/>
<evidence type="ECO:0000313" key="2">
    <source>
        <dbReference type="Proteomes" id="UP000019251"/>
    </source>
</evidence>
<name>A0A829R5P7_LISGR</name>
<accession>A0A829R5P7</accession>
<organism evidence="1 2">
    <name type="scientific">Listeria grayi FSL F6-1183</name>
    <dbReference type="NCBI Taxonomy" id="1265827"/>
    <lineage>
        <taxon>Bacteria</taxon>
        <taxon>Bacillati</taxon>
        <taxon>Bacillota</taxon>
        <taxon>Bacilli</taxon>
        <taxon>Bacillales</taxon>
        <taxon>Listeriaceae</taxon>
        <taxon>Listeria</taxon>
    </lineage>
</organism>
<dbReference type="PANTHER" id="PTHR10000:SF8">
    <property type="entry name" value="HAD SUPERFAMILY HYDROLASE-LIKE, TYPE 3"/>
    <property type="match status" value="1"/>
</dbReference>
<dbReference type="InterPro" id="IPR023214">
    <property type="entry name" value="HAD_sf"/>
</dbReference>
<dbReference type="GO" id="GO:0016791">
    <property type="term" value="F:phosphatase activity"/>
    <property type="evidence" value="ECO:0007669"/>
    <property type="project" value="TreeGrafter"/>
</dbReference>
<dbReference type="EMBL" id="AODG01000009">
    <property type="protein sequence ID" value="EUJ28075.1"/>
    <property type="molecule type" value="Genomic_DNA"/>
</dbReference>
<gene>
    <name evidence="1" type="ORF">LMUR_07706</name>
</gene>
<dbReference type="Gene3D" id="3.40.50.1000">
    <property type="entry name" value="HAD superfamily/HAD-like"/>
    <property type="match status" value="1"/>
</dbReference>
<sequence length="61" mass="6312">MTTTAAFGDNENDAGMLEASQIGVAVANAIPTTLERADEVTLDNESGGVGVYIQEKLLGNK</sequence>
<dbReference type="AlphaFoldDB" id="A0A829R5P7"/>
<dbReference type="Proteomes" id="UP000019251">
    <property type="component" value="Unassembled WGS sequence"/>
</dbReference>
<dbReference type="GO" id="GO:0000287">
    <property type="term" value="F:magnesium ion binding"/>
    <property type="evidence" value="ECO:0007669"/>
    <property type="project" value="TreeGrafter"/>
</dbReference>
<evidence type="ECO:0000313" key="1">
    <source>
        <dbReference type="EMBL" id="EUJ28075.1"/>
    </source>
</evidence>
<dbReference type="SUPFAM" id="SSF56784">
    <property type="entry name" value="HAD-like"/>
    <property type="match status" value="1"/>
</dbReference>
<dbReference type="PANTHER" id="PTHR10000">
    <property type="entry name" value="PHOSPHOSERINE PHOSPHATASE"/>
    <property type="match status" value="1"/>
</dbReference>
<keyword evidence="1" id="KW-0378">Hydrolase</keyword>
<dbReference type="InterPro" id="IPR036412">
    <property type="entry name" value="HAD-like_sf"/>
</dbReference>
<protein>
    <submittedName>
        <fullName evidence="1">HAD-superfamily cof-like hydrolase</fullName>
    </submittedName>
</protein>
<dbReference type="GO" id="GO:0005829">
    <property type="term" value="C:cytosol"/>
    <property type="evidence" value="ECO:0007669"/>
    <property type="project" value="TreeGrafter"/>
</dbReference>
<comment type="caution">
    <text evidence="1">The sequence shown here is derived from an EMBL/GenBank/DDBJ whole genome shotgun (WGS) entry which is preliminary data.</text>
</comment>